<gene>
    <name evidence="2" type="ORF">GJ744_007742</name>
</gene>
<dbReference type="AlphaFoldDB" id="A0A8H7AV17"/>
<keyword evidence="3" id="KW-1185">Reference proteome</keyword>
<evidence type="ECO:0000313" key="3">
    <source>
        <dbReference type="Proteomes" id="UP000606974"/>
    </source>
</evidence>
<organism evidence="2 3">
    <name type="scientific">Endocarpon pusillum</name>
    <dbReference type="NCBI Taxonomy" id="364733"/>
    <lineage>
        <taxon>Eukaryota</taxon>
        <taxon>Fungi</taxon>
        <taxon>Dikarya</taxon>
        <taxon>Ascomycota</taxon>
        <taxon>Pezizomycotina</taxon>
        <taxon>Eurotiomycetes</taxon>
        <taxon>Chaetothyriomycetidae</taxon>
        <taxon>Verrucariales</taxon>
        <taxon>Verrucariaceae</taxon>
        <taxon>Endocarpon</taxon>
    </lineage>
</organism>
<dbReference type="OrthoDB" id="4550545at2759"/>
<protein>
    <submittedName>
        <fullName evidence="2">Uncharacterized protein</fullName>
    </submittedName>
</protein>
<feature type="compositionally biased region" description="Basic and acidic residues" evidence="1">
    <location>
        <begin position="194"/>
        <end position="207"/>
    </location>
</feature>
<feature type="compositionally biased region" description="Acidic residues" evidence="1">
    <location>
        <begin position="174"/>
        <end position="187"/>
    </location>
</feature>
<reference evidence="2" key="1">
    <citation type="submission" date="2020-02" db="EMBL/GenBank/DDBJ databases">
        <authorList>
            <person name="Palmer J.M."/>
        </authorList>
    </citation>
    <scope>NUCLEOTIDE SEQUENCE</scope>
    <source>
        <strain evidence="2">EPUS1.4</strain>
        <tissue evidence="2">Thallus</tissue>
    </source>
</reference>
<feature type="region of interest" description="Disordered" evidence="1">
    <location>
        <begin position="163"/>
        <end position="207"/>
    </location>
</feature>
<dbReference type="Proteomes" id="UP000606974">
    <property type="component" value="Unassembled WGS sequence"/>
</dbReference>
<evidence type="ECO:0000256" key="1">
    <source>
        <dbReference type="SAM" id="MobiDB-lite"/>
    </source>
</evidence>
<dbReference type="EMBL" id="JAACFV010000004">
    <property type="protein sequence ID" value="KAF7513691.1"/>
    <property type="molecule type" value="Genomic_DNA"/>
</dbReference>
<comment type="caution">
    <text evidence="2">The sequence shown here is derived from an EMBL/GenBank/DDBJ whole genome shotgun (WGS) entry which is preliminary data.</text>
</comment>
<accession>A0A8H7AV17</accession>
<name>A0A8H7AV17_9EURO</name>
<feature type="region of interest" description="Disordered" evidence="1">
    <location>
        <begin position="102"/>
        <end position="133"/>
    </location>
</feature>
<proteinExistence type="predicted"/>
<evidence type="ECO:0000313" key="2">
    <source>
        <dbReference type="EMBL" id="KAF7513691.1"/>
    </source>
</evidence>
<sequence>MAPKRKASLTPLDSTSAEFIRPWCQRCVRRLEREPEKIFFCKMTDGMKKCTYCQSKKHECVPSSLALGPAITTVRRLAREARAGRADFDHVKQRARTLSNRLKNSSTLAAHALPNLQSSSSKRARPLAPGAGPDLSGIETGLALLTQAVRVQTEVAAQAANIELPAWPDHAEGMEEEVDPPEEEEQWASESEGGDGKGDEEAGERAL</sequence>